<dbReference type="EMBL" id="CP012342">
    <property type="protein sequence ID" value="AKV59957.1"/>
    <property type="molecule type" value="Genomic_DNA"/>
</dbReference>
<keyword evidence="1" id="KW-0472">Membrane</keyword>
<protein>
    <recommendedName>
        <fullName evidence="4">DUF2516 domain-containing protein</fullName>
    </recommendedName>
</protein>
<accession>A0A0K1REV6</accession>
<name>A0A0K1REV6_9CORY</name>
<dbReference type="Pfam" id="PF10724">
    <property type="entry name" value="DUF2516"/>
    <property type="match status" value="1"/>
</dbReference>
<keyword evidence="1" id="KW-0812">Transmembrane</keyword>
<dbReference type="PATRIC" id="fig|156976.3.peg.1768"/>
<feature type="transmembrane region" description="Helical" evidence="1">
    <location>
        <begin position="45"/>
        <end position="78"/>
    </location>
</feature>
<keyword evidence="3" id="KW-1185">Reference proteome</keyword>
<evidence type="ECO:0000313" key="3">
    <source>
        <dbReference type="Proteomes" id="UP000060016"/>
    </source>
</evidence>
<sequence length="93" mass="10013">MIMRVPLIAERLLFILVGVAGIVGVVLASTTRADAFEAAGRQPKMAWAAILFVSSAALLLRIPFVAWFGAVAVGIYWFDVRPQLKGLEPGGSW</sequence>
<keyword evidence="1" id="KW-1133">Transmembrane helix</keyword>
<dbReference type="Proteomes" id="UP000060016">
    <property type="component" value="Chromosome"/>
</dbReference>
<gene>
    <name evidence="2" type="ORF">AK829_08820</name>
</gene>
<dbReference type="AlphaFoldDB" id="A0A0K1REV6"/>
<evidence type="ECO:0008006" key="4">
    <source>
        <dbReference type="Google" id="ProtNLM"/>
    </source>
</evidence>
<dbReference type="STRING" id="156976.AK829_08820"/>
<reference evidence="2 3" key="1">
    <citation type="submission" date="2015-08" db="EMBL/GenBank/DDBJ databases">
        <authorList>
            <person name="Babu N.S."/>
            <person name="Beckwith C.J."/>
            <person name="Beseler K.G."/>
            <person name="Brison A."/>
            <person name="Carone J.V."/>
            <person name="Caskin T.P."/>
            <person name="Diamond M."/>
            <person name="Durham M.E."/>
            <person name="Foxe J.M."/>
            <person name="Go M."/>
            <person name="Henderson B.A."/>
            <person name="Jones I.B."/>
            <person name="McGettigan J.A."/>
            <person name="Micheletti S.J."/>
            <person name="Nasrallah M.E."/>
            <person name="Ortiz D."/>
            <person name="Piller C.R."/>
            <person name="Privatt S.R."/>
            <person name="Schneider S.L."/>
            <person name="Sharp S."/>
            <person name="Smith T.C."/>
            <person name="Stanton J.D."/>
            <person name="Ullery H.E."/>
            <person name="Wilson R.J."/>
            <person name="Serrano M.G."/>
            <person name="Buck G."/>
            <person name="Lee V."/>
            <person name="Wang Y."/>
            <person name="Carvalho R."/>
            <person name="Voegtly L."/>
            <person name="Shi R."/>
            <person name="Duckworth R."/>
            <person name="Johnson A."/>
            <person name="Loviza R."/>
            <person name="Walstead R."/>
            <person name="Shah Z."/>
            <person name="Kiflezghi M."/>
            <person name="Wade K."/>
            <person name="Ball S.L."/>
            <person name="Bradley K.W."/>
            <person name="Asai D.J."/>
            <person name="Bowman C.A."/>
            <person name="Russell D.A."/>
            <person name="Pope W.H."/>
            <person name="Jacobs-Sera D."/>
            <person name="Hendrix R.W."/>
            <person name="Hatfull G.F."/>
        </authorList>
    </citation>
    <scope>NUCLEOTIDE SEQUENCE [LARGE SCALE GENOMIC DNA]</scope>
    <source>
        <strain evidence="2 3">PUDD_83A45</strain>
    </source>
</reference>
<organism evidence="2 3">
    <name type="scientific">Corynebacterium riegelii</name>
    <dbReference type="NCBI Taxonomy" id="156976"/>
    <lineage>
        <taxon>Bacteria</taxon>
        <taxon>Bacillati</taxon>
        <taxon>Actinomycetota</taxon>
        <taxon>Actinomycetes</taxon>
        <taxon>Mycobacteriales</taxon>
        <taxon>Corynebacteriaceae</taxon>
        <taxon>Corynebacterium</taxon>
    </lineage>
</organism>
<evidence type="ECO:0000313" key="2">
    <source>
        <dbReference type="EMBL" id="AKV59957.1"/>
    </source>
</evidence>
<proteinExistence type="predicted"/>
<dbReference type="InterPro" id="IPR019662">
    <property type="entry name" value="DUF2516"/>
</dbReference>
<evidence type="ECO:0000256" key="1">
    <source>
        <dbReference type="SAM" id="Phobius"/>
    </source>
</evidence>
<dbReference type="KEGG" id="crie:AK829_08820"/>